<name>A0AAN5D6Q2_9BILA</name>
<evidence type="ECO:0000256" key="1">
    <source>
        <dbReference type="SAM" id="MobiDB-lite"/>
    </source>
</evidence>
<organism evidence="2 3">
    <name type="scientific">Pristionchus mayeri</name>
    <dbReference type="NCBI Taxonomy" id="1317129"/>
    <lineage>
        <taxon>Eukaryota</taxon>
        <taxon>Metazoa</taxon>
        <taxon>Ecdysozoa</taxon>
        <taxon>Nematoda</taxon>
        <taxon>Chromadorea</taxon>
        <taxon>Rhabditida</taxon>
        <taxon>Rhabditina</taxon>
        <taxon>Diplogasteromorpha</taxon>
        <taxon>Diplogasteroidea</taxon>
        <taxon>Neodiplogasteridae</taxon>
        <taxon>Pristionchus</taxon>
    </lineage>
</organism>
<feature type="compositionally biased region" description="Low complexity" evidence="1">
    <location>
        <begin position="176"/>
        <end position="186"/>
    </location>
</feature>
<protein>
    <submittedName>
        <fullName evidence="2">Uncharacterized protein</fullName>
    </submittedName>
</protein>
<dbReference type="AlphaFoldDB" id="A0AAN5D6Q2"/>
<dbReference type="Proteomes" id="UP001328107">
    <property type="component" value="Unassembled WGS sequence"/>
</dbReference>
<accession>A0AAN5D6Q2</accession>
<feature type="region of interest" description="Disordered" evidence="1">
    <location>
        <begin position="43"/>
        <end position="186"/>
    </location>
</feature>
<feature type="compositionally biased region" description="Basic and acidic residues" evidence="1">
    <location>
        <begin position="111"/>
        <end position="134"/>
    </location>
</feature>
<feature type="compositionally biased region" description="Basic and acidic residues" evidence="1">
    <location>
        <begin position="48"/>
        <end position="58"/>
    </location>
</feature>
<proteinExistence type="predicted"/>
<feature type="non-terminal residue" evidence="2">
    <location>
        <position position="186"/>
    </location>
</feature>
<sequence>DLPHVSFEKKVEQEDQLPLGCSNFSKESALSERVFSRELIEAGAGVQEAKEIPEDKQHTSKARTSSKDKTPAKTQQTKTKNKAKDQSKKELSKGRTPDSSPKPNKKTSRKSIKESDRKKTEWMKKDVKIPERSKSPVNSAEPAFSRPESGSPGDIVYPSPRKRTRTRSKSLESTKRSSGSRLTEFT</sequence>
<evidence type="ECO:0000313" key="2">
    <source>
        <dbReference type="EMBL" id="GMR56619.1"/>
    </source>
</evidence>
<evidence type="ECO:0000313" key="3">
    <source>
        <dbReference type="Proteomes" id="UP001328107"/>
    </source>
</evidence>
<keyword evidence="3" id="KW-1185">Reference proteome</keyword>
<dbReference type="EMBL" id="BTRK01000006">
    <property type="protein sequence ID" value="GMR56619.1"/>
    <property type="molecule type" value="Genomic_DNA"/>
</dbReference>
<feature type="non-terminal residue" evidence="2">
    <location>
        <position position="1"/>
    </location>
</feature>
<reference evidence="3" key="1">
    <citation type="submission" date="2022-10" db="EMBL/GenBank/DDBJ databases">
        <title>Genome assembly of Pristionchus species.</title>
        <authorList>
            <person name="Yoshida K."/>
            <person name="Sommer R.J."/>
        </authorList>
    </citation>
    <scope>NUCLEOTIDE SEQUENCE [LARGE SCALE GENOMIC DNA]</scope>
    <source>
        <strain evidence="3">RS5460</strain>
    </source>
</reference>
<comment type="caution">
    <text evidence="2">The sequence shown here is derived from an EMBL/GenBank/DDBJ whole genome shotgun (WGS) entry which is preliminary data.</text>
</comment>
<feature type="compositionally biased region" description="Basic and acidic residues" evidence="1">
    <location>
        <begin position="82"/>
        <end position="96"/>
    </location>
</feature>
<gene>
    <name evidence="2" type="ORF">PMAYCL1PPCAC_26814</name>
</gene>